<reference evidence="2" key="1">
    <citation type="submission" date="2021-01" db="EMBL/GenBank/DDBJ databases">
        <authorList>
            <person name="Corre E."/>
            <person name="Pelletier E."/>
            <person name="Niang G."/>
            <person name="Scheremetjew M."/>
            <person name="Finn R."/>
            <person name="Kale V."/>
            <person name="Holt S."/>
            <person name="Cochrane G."/>
            <person name="Meng A."/>
            <person name="Brown T."/>
            <person name="Cohen L."/>
        </authorList>
    </citation>
    <scope>NUCLEOTIDE SEQUENCE</scope>
    <source>
        <strain evidence="2">GSBS06</strain>
    </source>
</reference>
<keyword evidence="1" id="KW-0812">Transmembrane</keyword>
<sequence length="195" mass="21378">MDYNKYYSIAFSDAVNSACCFWGAKVAWEKGRPEVAFGIGLVAVASAVGTLRFGLAPKLFARLNNILAHFGGLLGTPLIGIGFARSGGLLDFNGNNEFPYLIEGTMAFFSIFSLLTPESFKETYRIFLNISSFGLMLYAEGIENQMALASVITFISAGLIIGPDRHRYILGVRRENLFHYFLGLSMLMFGQALPA</sequence>
<keyword evidence="1" id="KW-0472">Membrane</keyword>
<name>A0A7S3PLK5_9STRA</name>
<gene>
    <name evidence="2" type="ORF">ASTO00021_LOCUS13435</name>
</gene>
<protein>
    <submittedName>
        <fullName evidence="2">Uncharacterized protein</fullName>
    </submittedName>
</protein>
<evidence type="ECO:0000313" key="2">
    <source>
        <dbReference type="EMBL" id="CAE0443343.1"/>
    </source>
</evidence>
<feature type="transmembrane region" description="Helical" evidence="1">
    <location>
        <begin position="98"/>
        <end position="116"/>
    </location>
</feature>
<feature type="transmembrane region" description="Helical" evidence="1">
    <location>
        <begin position="176"/>
        <end position="193"/>
    </location>
</feature>
<evidence type="ECO:0000256" key="1">
    <source>
        <dbReference type="SAM" id="Phobius"/>
    </source>
</evidence>
<feature type="transmembrane region" description="Helical" evidence="1">
    <location>
        <begin position="123"/>
        <end position="139"/>
    </location>
</feature>
<dbReference type="AlphaFoldDB" id="A0A7S3PLK5"/>
<accession>A0A7S3PLK5</accession>
<keyword evidence="1" id="KW-1133">Transmembrane helix</keyword>
<feature type="transmembrane region" description="Helical" evidence="1">
    <location>
        <begin position="67"/>
        <end position="86"/>
    </location>
</feature>
<feature type="transmembrane region" description="Helical" evidence="1">
    <location>
        <begin position="35"/>
        <end position="55"/>
    </location>
</feature>
<organism evidence="2">
    <name type="scientific">Aplanochytrium stocchinoi</name>
    <dbReference type="NCBI Taxonomy" id="215587"/>
    <lineage>
        <taxon>Eukaryota</taxon>
        <taxon>Sar</taxon>
        <taxon>Stramenopiles</taxon>
        <taxon>Bigyra</taxon>
        <taxon>Labyrinthulomycetes</taxon>
        <taxon>Thraustochytrida</taxon>
        <taxon>Thraustochytriidae</taxon>
        <taxon>Aplanochytrium</taxon>
    </lineage>
</organism>
<proteinExistence type="predicted"/>
<feature type="transmembrane region" description="Helical" evidence="1">
    <location>
        <begin position="145"/>
        <end position="164"/>
    </location>
</feature>
<dbReference type="EMBL" id="HBIN01017609">
    <property type="protein sequence ID" value="CAE0443343.1"/>
    <property type="molecule type" value="Transcribed_RNA"/>
</dbReference>